<evidence type="ECO:0000256" key="1">
    <source>
        <dbReference type="ARBA" id="ARBA00004370"/>
    </source>
</evidence>
<feature type="transmembrane region" description="Helical" evidence="7">
    <location>
        <begin position="12"/>
        <end position="38"/>
    </location>
</feature>
<dbReference type="EMBL" id="CM007658">
    <property type="protein sequence ID" value="ONH92900.1"/>
    <property type="molecule type" value="Genomic_DNA"/>
</dbReference>
<dbReference type="GO" id="GO:0016020">
    <property type="term" value="C:membrane"/>
    <property type="evidence" value="ECO:0007669"/>
    <property type="project" value="UniProtKB-SubCell"/>
</dbReference>
<evidence type="ECO:0000256" key="3">
    <source>
        <dbReference type="ARBA" id="ARBA00022989"/>
    </source>
</evidence>
<proteinExistence type="predicted"/>
<keyword evidence="2 7" id="KW-0812">Transmembrane</keyword>
<dbReference type="OrthoDB" id="1933744at2759"/>
<dbReference type="PANTHER" id="PTHR31422:SF44">
    <property type="entry name" value="GTD-BINDING DOMAIN-CONTAINING PROTEIN"/>
    <property type="match status" value="1"/>
</dbReference>
<protein>
    <recommendedName>
        <fullName evidence="8">GTD-binding domain-containing protein</fullName>
    </recommendedName>
</protein>
<keyword evidence="10" id="KW-1185">Reference proteome</keyword>
<dbReference type="PROSITE" id="PS51775">
    <property type="entry name" value="GTD_BINDING"/>
    <property type="match status" value="1"/>
</dbReference>
<dbReference type="GO" id="GO:0080115">
    <property type="term" value="F:myosin XI tail binding"/>
    <property type="evidence" value="ECO:0007669"/>
    <property type="project" value="UniProtKB-ARBA"/>
</dbReference>
<keyword evidence="3 7" id="KW-1133">Transmembrane helix</keyword>
<dbReference type="SMR" id="A0A251N0M6"/>
<dbReference type="Pfam" id="PF04576">
    <property type="entry name" value="Zein-binding"/>
    <property type="match status" value="1"/>
</dbReference>
<feature type="compositionally biased region" description="Basic and acidic residues" evidence="6">
    <location>
        <begin position="212"/>
        <end position="222"/>
    </location>
</feature>
<accession>A0A251N0M6</accession>
<evidence type="ECO:0000313" key="9">
    <source>
        <dbReference type="EMBL" id="ONH92900.1"/>
    </source>
</evidence>
<evidence type="ECO:0000256" key="6">
    <source>
        <dbReference type="SAM" id="MobiDB-lite"/>
    </source>
</evidence>
<dbReference type="InterPro" id="IPR007656">
    <property type="entry name" value="GTD-bd"/>
</dbReference>
<evidence type="ECO:0000256" key="4">
    <source>
        <dbReference type="ARBA" id="ARBA00023136"/>
    </source>
</evidence>
<feature type="coiled-coil region" evidence="5">
    <location>
        <begin position="295"/>
        <end position="322"/>
    </location>
</feature>
<evidence type="ECO:0000259" key="8">
    <source>
        <dbReference type="PROSITE" id="PS51775"/>
    </source>
</evidence>
<dbReference type="AlphaFoldDB" id="A0A251N0M6"/>
<name>A0A251N0M6_PRUPE</name>
<dbReference type="Gramene" id="ONH92900">
    <property type="protein sequence ID" value="ONH92900"/>
    <property type="gene ID" value="PRUPE_8G202200"/>
</dbReference>
<dbReference type="eggNOG" id="ENOG502QVIB">
    <property type="taxonomic scope" value="Eukaryota"/>
</dbReference>
<gene>
    <name evidence="9" type="ORF">PRUPE_8G202200</name>
</gene>
<feature type="domain" description="GTD-binding" evidence="8">
    <location>
        <begin position="261"/>
        <end position="359"/>
    </location>
</feature>
<sequence>MALACQEVPPWTLGVIVGAFLDLALAYFLLCVSAFVFFASKFLKIFWVYLPCPCNGFLGYRNRDLCLHKLLIDGPVARIRVVQELVKSKFPFDVVWSKDQRSNLNLKLIRDVNCEIGVQEFESEAYSSAYSSPKLQNLVDRESGYDAKGKRIMVLKKRPGIRRSRRAAPEYGKLPSPLSNDSLKSAARIFPFPCDDRYTRETSGESSVAVAGREDGSQDDVKAPTGDNMEECQTSKLSGPAGESKGVDIKEKAPIVGNEMDTIRILQEALQKEKASCAALYLELEKERGAAATAADEAMAMISRLQKDKASIEMEVRQYQRMIEEKFVYDEEEMDVLKEILLSREKENHFLEKEVEAYRQMCFSGKEQCNGDLSGMLRELGQKPSPSFNTDPLMMLQQTDDTKYNCKKFGGIAYSTSEYEASFVEKQIHHNGHGSIEKCVISAREEKVHTDDVMYQGMTTQPSQENIDIEKNLYSDDEEQQQRGNLESNLHSSMLDTEPAVYDVHVIDGKTELWKEESKSSIYTALDGYQDLTPTFGASASSELVQAFPSTSRVDTEPKINTSSLEMRCGLPMLDNSQCKTLVIDSTKNCLPAVNSERWKIDTEVELTNARRDKREVSFLFLF</sequence>
<evidence type="ECO:0000256" key="2">
    <source>
        <dbReference type="ARBA" id="ARBA00022692"/>
    </source>
</evidence>
<comment type="subcellular location">
    <subcellularLocation>
        <location evidence="1">Membrane</location>
    </subcellularLocation>
</comment>
<evidence type="ECO:0000256" key="7">
    <source>
        <dbReference type="SAM" id="Phobius"/>
    </source>
</evidence>
<dbReference type="PANTHER" id="PTHR31422">
    <property type="entry name" value="BNAANNG28530D PROTEIN"/>
    <property type="match status" value="1"/>
</dbReference>
<evidence type="ECO:0000256" key="5">
    <source>
        <dbReference type="SAM" id="Coils"/>
    </source>
</evidence>
<keyword evidence="5" id="KW-0175">Coiled coil</keyword>
<evidence type="ECO:0000313" key="10">
    <source>
        <dbReference type="Proteomes" id="UP000006882"/>
    </source>
</evidence>
<dbReference type="Proteomes" id="UP000006882">
    <property type="component" value="Chromosome G8"/>
</dbReference>
<feature type="region of interest" description="Disordered" evidence="6">
    <location>
        <begin position="198"/>
        <end position="245"/>
    </location>
</feature>
<reference evidence="9 10" key="1">
    <citation type="journal article" date="2013" name="Nat. Genet.">
        <title>The high-quality draft genome of peach (Prunus persica) identifies unique patterns of genetic diversity, domestication and genome evolution.</title>
        <authorList>
            <consortium name="International Peach Genome Initiative"/>
            <person name="Verde I."/>
            <person name="Abbott A.G."/>
            <person name="Scalabrin S."/>
            <person name="Jung S."/>
            <person name="Shu S."/>
            <person name="Marroni F."/>
            <person name="Zhebentyayeva T."/>
            <person name="Dettori M.T."/>
            <person name="Grimwood J."/>
            <person name="Cattonaro F."/>
            <person name="Zuccolo A."/>
            <person name="Rossini L."/>
            <person name="Jenkins J."/>
            <person name="Vendramin E."/>
            <person name="Meisel L.A."/>
            <person name="Decroocq V."/>
            <person name="Sosinski B."/>
            <person name="Prochnik S."/>
            <person name="Mitros T."/>
            <person name="Policriti A."/>
            <person name="Cipriani G."/>
            <person name="Dondini L."/>
            <person name="Ficklin S."/>
            <person name="Goodstein D.M."/>
            <person name="Xuan P."/>
            <person name="Del Fabbro C."/>
            <person name="Aramini V."/>
            <person name="Copetti D."/>
            <person name="Gonzalez S."/>
            <person name="Horner D.S."/>
            <person name="Falchi R."/>
            <person name="Lucas S."/>
            <person name="Mica E."/>
            <person name="Maldonado J."/>
            <person name="Lazzari B."/>
            <person name="Bielenberg D."/>
            <person name="Pirona R."/>
            <person name="Miculan M."/>
            <person name="Barakat A."/>
            <person name="Testolin R."/>
            <person name="Stella A."/>
            <person name="Tartarini S."/>
            <person name="Tonutti P."/>
            <person name="Arus P."/>
            <person name="Orellana A."/>
            <person name="Wells C."/>
            <person name="Main D."/>
            <person name="Vizzotto G."/>
            <person name="Silva H."/>
            <person name="Salamini F."/>
            <person name="Schmutz J."/>
            <person name="Morgante M."/>
            <person name="Rokhsar D.S."/>
        </authorList>
    </citation>
    <scope>NUCLEOTIDE SEQUENCE [LARGE SCALE GENOMIC DNA]</scope>
    <source>
        <strain evidence="10">cv. Nemared</strain>
    </source>
</reference>
<organism evidence="9 10">
    <name type="scientific">Prunus persica</name>
    <name type="common">Peach</name>
    <name type="synonym">Amygdalus persica</name>
    <dbReference type="NCBI Taxonomy" id="3760"/>
    <lineage>
        <taxon>Eukaryota</taxon>
        <taxon>Viridiplantae</taxon>
        <taxon>Streptophyta</taxon>
        <taxon>Embryophyta</taxon>
        <taxon>Tracheophyta</taxon>
        <taxon>Spermatophyta</taxon>
        <taxon>Magnoliopsida</taxon>
        <taxon>eudicotyledons</taxon>
        <taxon>Gunneridae</taxon>
        <taxon>Pentapetalae</taxon>
        <taxon>rosids</taxon>
        <taxon>fabids</taxon>
        <taxon>Rosales</taxon>
        <taxon>Rosaceae</taxon>
        <taxon>Amygdaloideae</taxon>
        <taxon>Amygdaleae</taxon>
        <taxon>Prunus</taxon>
    </lineage>
</organism>
<keyword evidence="4 7" id="KW-0472">Membrane</keyword>
<dbReference type="STRING" id="3760.A0A251N0M6"/>